<gene>
    <name evidence="1" type="ORF">F4820DRAFT_430996</name>
</gene>
<keyword evidence="2" id="KW-1185">Reference proteome</keyword>
<dbReference type="EMBL" id="MU393529">
    <property type="protein sequence ID" value="KAI4862303.1"/>
    <property type="molecule type" value="Genomic_DNA"/>
</dbReference>
<evidence type="ECO:0000313" key="1">
    <source>
        <dbReference type="EMBL" id="KAI4862303.1"/>
    </source>
</evidence>
<reference evidence="1 2" key="1">
    <citation type="journal article" date="2022" name="New Phytol.">
        <title>Ecological generalism drives hyperdiversity of secondary metabolite gene clusters in xylarialean endophytes.</title>
        <authorList>
            <person name="Franco M.E.E."/>
            <person name="Wisecaver J.H."/>
            <person name="Arnold A.E."/>
            <person name="Ju Y.M."/>
            <person name="Slot J.C."/>
            <person name="Ahrendt S."/>
            <person name="Moore L.P."/>
            <person name="Eastman K.E."/>
            <person name="Scott K."/>
            <person name="Konkel Z."/>
            <person name="Mondo S.J."/>
            <person name="Kuo A."/>
            <person name="Hayes R.D."/>
            <person name="Haridas S."/>
            <person name="Andreopoulos B."/>
            <person name="Riley R."/>
            <person name="LaButti K."/>
            <person name="Pangilinan J."/>
            <person name="Lipzen A."/>
            <person name="Amirebrahimi M."/>
            <person name="Yan J."/>
            <person name="Adam C."/>
            <person name="Keymanesh K."/>
            <person name="Ng V."/>
            <person name="Louie K."/>
            <person name="Northen T."/>
            <person name="Drula E."/>
            <person name="Henrissat B."/>
            <person name="Hsieh H.M."/>
            <person name="Youens-Clark K."/>
            <person name="Lutzoni F."/>
            <person name="Miadlikowska J."/>
            <person name="Eastwood D.C."/>
            <person name="Hamelin R.C."/>
            <person name="Grigoriev I.V."/>
            <person name="U'Ren J.M."/>
        </authorList>
    </citation>
    <scope>NUCLEOTIDE SEQUENCE [LARGE SCALE GENOMIC DNA]</scope>
    <source>
        <strain evidence="1 2">CBS 119005</strain>
    </source>
</reference>
<comment type="caution">
    <text evidence="1">The sequence shown here is derived from an EMBL/GenBank/DDBJ whole genome shotgun (WGS) entry which is preliminary data.</text>
</comment>
<proteinExistence type="predicted"/>
<protein>
    <submittedName>
        <fullName evidence="1">Uncharacterized protein</fullName>
    </submittedName>
</protein>
<evidence type="ECO:0000313" key="2">
    <source>
        <dbReference type="Proteomes" id="UP001497700"/>
    </source>
</evidence>
<name>A0ACB9YTM0_9PEZI</name>
<sequence length="266" mass="30048">MGIAKIRELPRDLFNVLLQIITMSYSGAYAYHTLNPIEIIEKHQECDDEASRSKLIRALVNFRNIKSEELSFVAKAATLSGAAVIGVFSWPTTEKTVWAAKMLWNWSLFLSSFSLISSAHQRLLRHLPKSEPHGLGFNDAKLQLALNLFLQPPLNIADLSVKPDQRRISSRMLWIWQCPMMLMSHSWVFFIVGYALHLLTPVFDPSQSEVSFKVAVVTVSGCALVVLNFAFCAAVCQQRLEKASTHNGSWIFTPFRKPLLLNSRTI</sequence>
<dbReference type="Proteomes" id="UP001497700">
    <property type="component" value="Unassembled WGS sequence"/>
</dbReference>
<accession>A0ACB9YTM0</accession>
<organism evidence="1 2">
    <name type="scientific">Hypoxylon rubiginosum</name>
    <dbReference type="NCBI Taxonomy" id="110542"/>
    <lineage>
        <taxon>Eukaryota</taxon>
        <taxon>Fungi</taxon>
        <taxon>Dikarya</taxon>
        <taxon>Ascomycota</taxon>
        <taxon>Pezizomycotina</taxon>
        <taxon>Sordariomycetes</taxon>
        <taxon>Xylariomycetidae</taxon>
        <taxon>Xylariales</taxon>
        <taxon>Hypoxylaceae</taxon>
        <taxon>Hypoxylon</taxon>
    </lineage>
</organism>